<dbReference type="OrthoDB" id="6349457at2759"/>
<comment type="caution">
    <text evidence="1">The sequence shown here is derived from an EMBL/GenBank/DDBJ whole genome shotgun (WGS) entry which is preliminary data.</text>
</comment>
<evidence type="ECO:0000313" key="1">
    <source>
        <dbReference type="EMBL" id="KAF2891377.1"/>
    </source>
</evidence>
<gene>
    <name evidence="1" type="ORF">ILUMI_14796</name>
</gene>
<dbReference type="AlphaFoldDB" id="A0A8K0CU51"/>
<reference evidence="1" key="1">
    <citation type="submission" date="2019-08" db="EMBL/GenBank/DDBJ databases">
        <title>The genome of the North American firefly Photinus pyralis.</title>
        <authorList>
            <consortium name="Photinus pyralis genome working group"/>
            <person name="Fallon T.R."/>
            <person name="Sander Lower S.E."/>
            <person name="Weng J.-K."/>
        </authorList>
    </citation>
    <scope>NUCLEOTIDE SEQUENCE</scope>
    <source>
        <strain evidence="1">TRF0915ILg1</strain>
        <tissue evidence="1">Whole body</tissue>
    </source>
</reference>
<feature type="non-terminal residue" evidence="1">
    <location>
        <position position="1"/>
    </location>
</feature>
<organism evidence="1 2">
    <name type="scientific">Ignelater luminosus</name>
    <name type="common">Cucubano</name>
    <name type="synonym">Pyrophorus luminosus</name>
    <dbReference type="NCBI Taxonomy" id="2038154"/>
    <lineage>
        <taxon>Eukaryota</taxon>
        <taxon>Metazoa</taxon>
        <taxon>Ecdysozoa</taxon>
        <taxon>Arthropoda</taxon>
        <taxon>Hexapoda</taxon>
        <taxon>Insecta</taxon>
        <taxon>Pterygota</taxon>
        <taxon>Neoptera</taxon>
        <taxon>Endopterygota</taxon>
        <taxon>Coleoptera</taxon>
        <taxon>Polyphaga</taxon>
        <taxon>Elateriformia</taxon>
        <taxon>Elateroidea</taxon>
        <taxon>Elateridae</taxon>
        <taxon>Agrypninae</taxon>
        <taxon>Pyrophorini</taxon>
        <taxon>Ignelater</taxon>
    </lineage>
</organism>
<evidence type="ECO:0000313" key="2">
    <source>
        <dbReference type="Proteomes" id="UP000801492"/>
    </source>
</evidence>
<proteinExistence type="predicted"/>
<accession>A0A8K0CU51</accession>
<name>A0A8K0CU51_IGNLU</name>
<keyword evidence="2" id="KW-1185">Reference proteome</keyword>
<sequence>FKFIGTSLLRHITTLLVGPRLGPPGIMTELFLSKKSSKLYENPDVLRLKEFNTKFSFPRSDTCTQCDIYKQKLNQKNLSKEQLPTLTAEKELHLSKADAFFDLKRRYKAKAEAGEIECPTFDFVQNLPLPYIPSNSAFYARQLWYYVFGIHNLGRKEATIYIYHQGIAKKKKPEHKHFYEEIFSKNDQVKAEVTIEVNKDDNGSGCEEL</sequence>
<dbReference type="EMBL" id="VTPC01033495">
    <property type="protein sequence ID" value="KAF2891377.1"/>
    <property type="molecule type" value="Genomic_DNA"/>
</dbReference>
<protein>
    <submittedName>
        <fullName evidence="1">Uncharacterized protein</fullName>
    </submittedName>
</protein>
<dbReference type="Proteomes" id="UP000801492">
    <property type="component" value="Unassembled WGS sequence"/>
</dbReference>